<dbReference type="SUPFAM" id="SSF54001">
    <property type="entry name" value="Cysteine proteinases"/>
    <property type="match status" value="1"/>
</dbReference>
<sequence>MRLLLFLTLLLLSLPAGIFAEAPHPPYAVARISTPVLNTPAFAAVFGGKDGATLKLDRCGQIREVEFIALPGTVFRIEGELRQGKATIYRVTSGDYPYPAKTGYYIDSRFVTTIIERPPERPRWLPDRQTITDRLLAAEGKSYVWGGNVSGGVPEIRELYPPASGVPHSAGLDQQWELAGLDCSGLLYEATGGFTPRNTSALVRYGTDIPISGLTASEIARKVEPLDLIVWEGHVQIVLDRGRLIESRLECGGKGGVIVRPLREALADLVRHRKPLDDYGTGKGKGFVLRRWFPAEP</sequence>
<dbReference type="EMBL" id="JAHCVK010000001">
    <property type="protein sequence ID" value="MBT0651468.1"/>
    <property type="molecule type" value="Genomic_DNA"/>
</dbReference>
<dbReference type="RefSeq" id="WP_214173487.1">
    <property type="nucleotide sequence ID" value="NZ_JAHCVK010000001.1"/>
</dbReference>
<keyword evidence="1" id="KW-0732">Signal</keyword>
<dbReference type="Proteomes" id="UP000756860">
    <property type="component" value="Unassembled WGS sequence"/>
</dbReference>
<name>A0ABS5S7X6_9BACT</name>
<organism evidence="2 3">
    <name type="scientific">Geomobilimonas luticola</name>
    <dbReference type="NCBI Taxonomy" id="1114878"/>
    <lineage>
        <taxon>Bacteria</taxon>
        <taxon>Pseudomonadati</taxon>
        <taxon>Thermodesulfobacteriota</taxon>
        <taxon>Desulfuromonadia</taxon>
        <taxon>Geobacterales</taxon>
        <taxon>Geobacteraceae</taxon>
        <taxon>Geomobilimonas</taxon>
    </lineage>
</organism>
<protein>
    <submittedName>
        <fullName evidence="2">Peptidoglycan endopeptidase</fullName>
    </submittedName>
</protein>
<evidence type="ECO:0000256" key="1">
    <source>
        <dbReference type="SAM" id="SignalP"/>
    </source>
</evidence>
<feature type="chain" id="PRO_5046705109" evidence="1">
    <location>
        <begin position="21"/>
        <end position="297"/>
    </location>
</feature>
<reference evidence="2 3" key="1">
    <citation type="submission" date="2021-05" db="EMBL/GenBank/DDBJ databases">
        <title>The draft genome of Geobacter luticola JCM 17780.</title>
        <authorList>
            <person name="Xu Z."/>
            <person name="Masuda Y."/>
            <person name="Itoh H."/>
            <person name="Senoo K."/>
        </authorList>
    </citation>
    <scope>NUCLEOTIDE SEQUENCE [LARGE SCALE GENOMIC DNA]</scope>
    <source>
        <strain evidence="2 3">JCM 17780</strain>
    </source>
</reference>
<accession>A0ABS5S7X6</accession>
<proteinExistence type="predicted"/>
<gene>
    <name evidence="2" type="ORF">KI810_00230</name>
</gene>
<evidence type="ECO:0000313" key="2">
    <source>
        <dbReference type="EMBL" id="MBT0651468.1"/>
    </source>
</evidence>
<evidence type="ECO:0000313" key="3">
    <source>
        <dbReference type="Proteomes" id="UP000756860"/>
    </source>
</evidence>
<dbReference type="InterPro" id="IPR038765">
    <property type="entry name" value="Papain-like_cys_pep_sf"/>
</dbReference>
<comment type="caution">
    <text evidence="2">The sequence shown here is derived from an EMBL/GenBank/DDBJ whole genome shotgun (WGS) entry which is preliminary data.</text>
</comment>
<feature type="signal peptide" evidence="1">
    <location>
        <begin position="1"/>
        <end position="20"/>
    </location>
</feature>
<keyword evidence="3" id="KW-1185">Reference proteome</keyword>
<dbReference type="Gene3D" id="3.90.1720.10">
    <property type="entry name" value="endopeptidase domain like (from Nostoc punctiforme)"/>
    <property type="match status" value="1"/>
</dbReference>